<dbReference type="AlphaFoldDB" id="A0A9N9MSF5"/>
<feature type="compositionally biased region" description="Polar residues" evidence="3">
    <location>
        <begin position="28"/>
        <end position="49"/>
    </location>
</feature>
<sequence length="201" mass="21383">MFGVLFSAMLVLSPAVLGRPQEPAPQAAGTSPQQHQDGSTPIPIVSQSAETKEDGGFSYSFETGNGIKVEESGTLKQGAPQARSLDGGNETSSDTVVVLQGSFSYTAPDGQVINLKYIADENGFQPEGDHIPTPPPGYQDALKQAAQQQSQEAQQQPQVSQIAQQQPQVPQVAQQQPKLAQEAQQQPQVPQIAQQQTQAPQ</sequence>
<evidence type="ECO:0000256" key="4">
    <source>
        <dbReference type="SAM" id="SignalP"/>
    </source>
</evidence>
<keyword evidence="4" id="KW-0732">Signal</keyword>
<dbReference type="Proteomes" id="UP001152799">
    <property type="component" value="Chromosome 5"/>
</dbReference>
<evidence type="ECO:0000256" key="1">
    <source>
        <dbReference type="ARBA" id="ARBA00022460"/>
    </source>
</evidence>
<dbReference type="PROSITE" id="PS51155">
    <property type="entry name" value="CHIT_BIND_RR_2"/>
    <property type="match status" value="1"/>
</dbReference>
<feature type="compositionally biased region" description="Low complexity" evidence="3">
    <location>
        <begin position="141"/>
        <end position="201"/>
    </location>
</feature>
<organism evidence="5 6">
    <name type="scientific">Ceutorhynchus assimilis</name>
    <name type="common">cabbage seed weevil</name>
    <dbReference type="NCBI Taxonomy" id="467358"/>
    <lineage>
        <taxon>Eukaryota</taxon>
        <taxon>Metazoa</taxon>
        <taxon>Ecdysozoa</taxon>
        <taxon>Arthropoda</taxon>
        <taxon>Hexapoda</taxon>
        <taxon>Insecta</taxon>
        <taxon>Pterygota</taxon>
        <taxon>Neoptera</taxon>
        <taxon>Endopterygota</taxon>
        <taxon>Coleoptera</taxon>
        <taxon>Polyphaga</taxon>
        <taxon>Cucujiformia</taxon>
        <taxon>Curculionidae</taxon>
        <taxon>Ceutorhynchinae</taxon>
        <taxon>Ceutorhynchus</taxon>
    </lineage>
</organism>
<gene>
    <name evidence="5" type="ORF">CEUTPL_LOCUS9547</name>
</gene>
<dbReference type="GO" id="GO:0062129">
    <property type="term" value="C:chitin-based extracellular matrix"/>
    <property type="evidence" value="ECO:0007669"/>
    <property type="project" value="TreeGrafter"/>
</dbReference>
<proteinExistence type="predicted"/>
<feature type="chain" id="PRO_5040378294" description="Endocuticle structural glycoprotein SgAbd-2" evidence="4">
    <location>
        <begin position="19"/>
        <end position="201"/>
    </location>
</feature>
<dbReference type="Pfam" id="PF00379">
    <property type="entry name" value="Chitin_bind_4"/>
    <property type="match status" value="1"/>
</dbReference>
<evidence type="ECO:0000313" key="5">
    <source>
        <dbReference type="EMBL" id="CAG9769031.1"/>
    </source>
</evidence>
<dbReference type="InterPro" id="IPR000618">
    <property type="entry name" value="Insect_cuticle"/>
</dbReference>
<dbReference type="EMBL" id="OU892281">
    <property type="protein sequence ID" value="CAG9769031.1"/>
    <property type="molecule type" value="Genomic_DNA"/>
</dbReference>
<name>A0A9N9MSF5_9CUCU</name>
<feature type="region of interest" description="Disordered" evidence="3">
    <location>
        <begin position="21"/>
        <end position="92"/>
    </location>
</feature>
<dbReference type="OrthoDB" id="7255276at2759"/>
<keyword evidence="6" id="KW-1185">Reference proteome</keyword>
<dbReference type="PROSITE" id="PS00233">
    <property type="entry name" value="CHIT_BIND_RR_1"/>
    <property type="match status" value="1"/>
</dbReference>
<dbReference type="InterPro" id="IPR031311">
    <property type="entry name" value="CHIT_BIND_RR_consensus"/>
</dbReference>
<keyword evidence="1 2" id="KW-0193">Cuticle</keyword>
<protein>
    <recommendedName>
        <fullName evidence="7">Endocuticle structural glycoprotein SgAbd-2</fullName>
    </recommendedName>
</protein>
<evidence type="ECO:0008006" key="7">
    <source>
        <dbReference type="Google" id="ProtNLM"/>
    </source>
</evidence>
<feature type="region of interest" description="Disordered" evidence="3">
    <location>
        <begin position="123"/>
        <end position="201"/>
    </location>
</feature>
<evidence type="ECO:0000256" key="2">
    <source>
        <dbReference type="PROSITE-ProRule" id="PRU00497"/>
    </source>
</evidence>
<evidence type="ECO:0000256" key="3">
    <source>
        <dbReference type="SAM" id="MobiDB-lite"/>
    </source>
</evidence>
<evidence type="ECO:0000313" key="6">
    <source>
        <dbReference type="Proteomes" id="UP001152799"/>
    </source>
</evidence>
<dbReference type="PANTHER" id="PTHR10380:SF173">
    <property type="entry name" value="CUTICULAR PROTEIN 47EF, ISOFORM C-RELATED"/>
    <property type="match status" value="1"/>
</dbReference>
<feature type="signal peptide" evidence="4">
    <location>
        <begin position="1"/>
        <end position="18"/>
    </location>
</feature>
<dbReference type="PANTHER" id="PTHR10380">
    <property type="entry name" value="CUTICLE PROTEIN"/>
    <property type="match status" value="1"/>
</dbReference>
<accession>A0A9N9MSF5</accession>
<dbReference type="InterPro" id="IPR050468">
    <property type="entry name" value="Cuticle_Struct_Prot"/>
</dbReference>
<reference evidence="5" key="1">
    <citation type="submission" date="2022-01" db="EMBL/GenBank/DDBJ databases">
        <authorList>
            <person name="King R."/>
        </authorList>
    </citation>
    <scope>NUCLEOTIDE SEQUENCE</scope>
</reference>
<dbReference type="GO" id="GO:0008010">
    <property type="term" value="F:structural constituent of chitin-based larval cuticle"/>
    <property type="evidence" value="ECO:0007669"/>
    <property type="project" value="TreeGrafter"/>
</dbReference>